<name>A0A378PWS6_MORBO</name>
<dbReference type="InterPro" id="IPR019289">
    <property type="entry name" value="Phage_tail_E/E"/>
</dbReference>
<sequence length="82" mass="9161">MSITITLNFPITLGTGETLDSLSVRRAKVKDIRKMNEHKNDADKEMHLLSSLTGLVPEDLDNLDISDYAKLQEVMKDMAVGK</sequence>
<dbReference type="Proteomes" id="UP000254133">
    <property type="component" value="Unassembled WGS sequence"/>
</dbReference>
<protein>
    <recommendedName>
        <fullName evidence="3">Phage tail assembly protein</fullName>
    </recommendedName>
</protein>
<dbReference type="Pfam" id="PF10109">
    <property type="entry name" value="Phage_TAC_7"/>
    <property type="match status" value="1"/>
</dbReference>
<reference evidence="1 2" key="1">
    <citation type="submission" date="2018-06" db="EMBL/GenBank/DDBJ databases">
        <authorList>
            <consortium name="Pathogen Informatics"/>
            <person name="Doyle S."/>
        </authorList>
    </citation>
    <scope>NUCLEOTIDE SEQUENCE [LARGE SCALE GENOMIC DNA]</scope>
    <source>
        <strain evidence="1 2">NCTC9426</strain>
    </source>
</reference>
<accession>A0A378PWS6</accession>
<dbReference type="AlphaFoldDB" id="A0A378PWS6"/>
<evidence type="ECO:0000313" key="2">
    <source>
        <dbReference type="Proteomes" id="UP000254133"/>
    </source>
</evidence>
<dbReference type="RefSeq" id="WP_115369506.1">
    <property type="nucleotide sequence ID" value="NZ_UGPZ01000003.1"/>
</dbReference>
<gene>
    <name evidence="1" type="ORF">NCTC9426_01777</name>
</gene>
<proteinExistence type="predicted"/>
<dbReference type="EMBL" id="UGPZ01000003">
    <property type="protein sequence ID" value="STY93063.1"/>
    <property type="molecule type" value="Genomic_DNA"/>
</dbReference>
<organism evidence="1 2">
    <name type="scientific">Moraxella bovis</name>
    <dbReference type="NCBI Taxonomy" id="476"/>
    <lineage>
        <taxon>Bacteria</taxon>
        <taxon>Pseudomonadati</taxon>
        <taxon>Pseudomonadota</taxon>
        <taxon>Gammaproteobacteria</taxon>
        <taxon>Moraxellales</taxon>
        <taxon>Moraxellaceae</taxon>
        <taxon>Moraxella</taxon>
    </lineage>
</organism>
<evidence type="ECO:0008006" key="3">
    <source>
        <dbReference type="Google" id="ProtNLM"/>
    </source>
</evidence>
<evidence type="ECO:0000313" key="1">
    <source>
        <dbReference type="EMBL" id="STY93063.1"/>
    </source>
</evidence>